<evidence type="ECO:0000256" key="1">
    <source>
        <dbReference type="SAM" id="MobiDB-lite"/>
    </source>
</evidence>
<dbReference type="InterPro" id="IPR009045">
    <property type="entry name" value="Zn_M74/Hedgehog-like"/>
</dbReference>
<dbReference type="PROSITE" id="PS51257">
    <property type="entry name" value="PROKAR_LIPOPROTEIN"/>
    <property type="match status" value="1"/>
</dbReference>
<dbReference type="CDD" id="cd14846">
    <property type="entry name" value="Peptidase_M15_like"/>
    <property type="match status" value="1"/>
</dbReference>
<dbReference type="InterPro" id="IPR052179">
    <property type="entry name" value="DD-CPase-like"/>
</dbReference>
<gene>
    <name evidence="3" type="ORF">EFE23_14355</name>
</gene>
<comment type="caution">
    <text evidence="3">The sequence shown here is derived from an EMBL/GenBank/DDBJ whole genome shotgun (WGS) entry which is preliminary data.</text>
</comment>
<dbReference type="EMBL" id="RJLN01000035">
    <property type="protein sequence ID" value="RNL98444.1"/>
    <property type="molecule type" value="Genomic_DNA"/>
</dbReference>
<dbReference type="InterPro" id="IPR003709">
    <property type="entry name" value="VanY-like_core_dom"/>
</dbReference>
<accession>A0ABX9WEZ8</accession>
<dbReference type="SUPFAM" id="SSF55166">
    <property type="entry name" value="Hedgehog/DD-peptidase"/>
    <property type="match status" value="1"/>
</dbReference>
<dbReference type="Gene3D" id="3.30.1380.10">
    <property type="match status" value="1"/>
</dbReference>
<proteinExistence type="predicted"/>
<name>A0ABX9WEZ8_9ACTN</name>
<dbReference type="Pfam" id="PF02557">
    <property type="entry name" value="VanY"/>
    <property type="match status" value="1"/>
</dbReference>
<evidence type="ECO:0000313" key="3">
    <source>
        <dbReference type="EMBL" id="RNL98444.1"/>
    </source>
</evidence>
<evidence type="ECO:0000313" key="4">
    <source>
        <dbReference type="Proteomes" id="UP000280698"/>
    </source>
</evidence>
<protein>
    <submittedName>
        <fullName evidence="3">Peptidase M15</fullName>
    </submittedName>
</protein>
<organism evidence="3 4">
    <name type="scientific">Micromonospora solifontis</name>
    <dbReference type="NCBI Taxonomy" id="2487138"/>
    <lineage>
        <taxon>Bacteria</taxon>
        <taxon>Bacillati</taxon>
        <taxon>Actinomycetota</taxon>
        <taxon>Actinomycetes</taxon>
        <taxon>Micromonosporales</taxon>
        <taxon>Micromonosporaceae</taxon>
        <taxon>Micromonospora</taxon>
    </lineage>
</organism>
<feature type="domain" description="D-alanyl-D-alanine carboxypeptidase-like core" evidence="2">
    <location>
        <begin position="90"/>
        <end position="184"/>
    </location>
</feature>
<dbReference type="PANTHER" id="PTHR34385:SF1">
    <property type="entry name" value="PEPTIDOGLYCAN L-ALANYL-D-GLUTAMATE ENDOPEPTIDASE CWLK"/>
    <property type="match status" value="1"/>
</dbReference>
<keyword evidence="4" id="KW-1185">Reference proteome</keyword>
<reference evidence="3 4" key="1">
    <citation type="submission" date="2018-11" db="EMBL/GenBank/DDBJ databases">
        <title>Micromonospora sp. PPF5-17, a new actinomycetes isolated from a hot spring soil.</title>
        <authorList>
            <person name="Thawai C."/>
        </authorList>
    </citation>
    <scope>NUCLEOTIDE SEQUENCE [LARGE SCALE GENOMIC DNA]</scope>
    <source>
        <strain evidence="3 4">PPF5-17</strain>
    </source>
</reference>
<sequence>MYRPAPSARTRTHRIRRLLAVGLIAGAGMITTACLSPGPEPSSSAASPSQSLRRDHRGAPRGAGGRLGQADGVVPGGVTVFDDAVPAVAKLDPDLRAALRQAATAAADDDVTFYVNSGWRSAAYQNQLLREAVSRYGSEDEAARWVATAATSAHVSGDAVDLGRSAAPAWLARHGAAYGLCQIYRNEAWHYELRPEAVEHGCPAMYADPTEDPRMQQ</sequence>
<evidence type="ECO:0000259" key="2">
    <source>
        <dbReference type="Pfam" id="PF02557"/>
    </source>
</evidence>
<dbReference type="Proteomes" id="UP000280698">
    <property type="component" value="Unassembled WGS sequence"/>
</dbReference>
<feature type="compositionally biased region" description="Low complexity" evidence="1">
    <location>
        <begin position="41"/>
        <end position="51"/>
    </location>
</feature>
<dbReference type="PANTHER" id="PTHR34385">
    <property type="entry name" value="D-ALANYL-D-ALANINE CARBOXYPEPTIDASE"/>
    <property type="match status" value="1"/>
</dbReference>
<feature type="region of interest" description="Disordered" evidence="1">
    <location>
        <begin position="35"/>
        <end position="70"/>
    </location>
</feature>